<evidence type="ECO:0000313" key="1">
    <source>
        <dbReference type="EMBL" id="MDR7296093.1"/>
    </source>
</evidence>
<proteinExistence type="predicted"/>
<evidence type="ECO:0000313" key="2">
    <source>
        <dbReference type="Proteomes" id="UP001180536"/>
    </source>
</evidence>
<organism evidence="1 2">
    <name type="scientific">Pelomonas aquatica</name>
    <dbReference type="NCBI Taxonomy" id="431058"/>
    <lineage>
        <taxon>Bacteria</taxon>
        <taxon>Pseudomonadati</taxon>
        <taxon>Pseudomonadota</taxon>
        <taxon>Betaproteobacteria</taxon>
        <taxon>Burkholderiales</taxon>
        <taxon>Sphaerotilaceae</taxon>
        <taxon>Roseateles</taxon>
    </lineage>
</organism>
<keyword evidence="2" id="KW-1185">Reference proteome</keyword>
<dbReference type="EMBL" id="JAVDXQ010000002">
    <property type="protein sequence ID" value="MDR7296093.1"/>
    <property type="molecule type" value="Genomic_DNA"/>
</dbReference>
<comment type="caution">
    <text evidence="1">The sequence shown here is derived from an EMBL/GenBank/DDBJ whole genome shotgun (WGS) entry which is preliminary data.</text>
</comment>
<evidence type="ECO:0008006" key="3">
    <source>
        <dbReference type="Google" id="ProtNLM"/>
    </source>
</evidence>
<gene>
    <name evidence="1" type="ORF">J2X16_001432</name>
</gene>
<sequence length="167" mass="17946">MLEPARPLPQLPPNWAAHLESGVSHRLGSSHADGQPEICRALAAQALADGRLEVLLAVETGDRLLAAVQSSGRIAYVAAQPGSHLTLHVKGVDAEVCTATPGHAALFERCRERFIAQVEPYGFTREAIMAIWYDLDVQRLAGIRFTPIGAWDQTPGPGAGQPVELLR</sequence>
<name>A0ABU1Z6L7_9BURK</name>
<reference evidence="1 2" key="1">
    <citation type="submission" date="2023-07" db="EMBL/GenBank/DDBJ databases">
        <title>Sorghum-associated microbial communities from plants grown in Nebraska, USA.</title>
        <authorList>
            <person name="Schachtman D."/>
        </authorList>
    </citation>
    <scope>NUCLEOTIDE SEQUENCE [LARGE SCALE GENOMIC DNA]</scope>
    <source>
        <strain evidence="1 2">BE310</strain>
    </source>
</reference>
<protein>
    <recommendedName>
        <fullName evidence="3">Pyridoxamine 5'-phosphate oxidase putative domain-containing protein</fullName>
    </recommendedName>
</protein>
<accession>A0ABU1Z6L7</accession>
<dbReference type="Proteomes" id="UP001180536">
    <property type="component" value="Unassembled WGS sequence"/>
</dbReference>